<dbReference type="SUPFAM" id="SSF51230">
    <property type="entry name" value="Single hybrid motif"/>
    <property type="match status" value="1"/>
</dbReference>
<keyword evidence="3 4" id="KW-0450">Lipoyl</keyword>
<accession>A0A1I2XQD1</accession>
<dbReference type="InterPro" id="IPR001078">
    <property type="entry name" value="2-oxoacid_DH_actylTfrase"/>
</dbReference>
<dbReference type="EMBL" id="FOOI01000013">
    <property type="protein sequence ID" value="SFH15704.1"/>
    <property type="molecule type" value="Genomic_DNA"/>
</dbReference>
<dbReference type="Pfam" id="PF02817">
    <property type="entry name" value="E3_binding"/>
    <property type="match status" value="2"/>
</dbReference>
<evidence type="ECO:0000256" key="2">
    <source>
        <dbReference type="ARBA" id="ARBA00007317"/>
    </source>
</evidence>
<evidence type="ECO:0000256" key="4">
    <source>
        <dbReference type="RuleBase" id="RU003423"/>
    </source>
</evidence>
<dbReference type="GO" id="GO:0016746">
    <property type="term" value="F:acyltransferase activity"/>
    <property type="evidence" value="ECO:0007669"/>
    <property type="project" value="UniProtKB-KW"/>
</dbReference>
<dbReference type="Pfam" id="PF00198">
    <property type="entry name" value="2-oxoacid_dh"/>
    <property type="match status" value="1"/>
</dbReference>
<keyword evidence="8" id="KW-0670">Pyruvate</keyword>
<organism evidence="8 9">
    <name type="scientific">Actinopolymorpha cephalotaxi</name>
    <dbReference type="NCBI Taxonomy" id="504797"/>
    <lineage>
        <taxon>Bacteria</taxon>
        <taxon>Bacillati</taxon>
        <taxon>Actinomycetota</taxon>
        <taxon>Actinomycetes</taxon>
        <taxon>Propionibacteriales</taxon>
        <taxon>Actinopolymorphaceae</taxon>
        <taxon>Actinopolymorpha</taxon>
    </lineage>
</organism>
<keyword evidence="4 8" id="KW-0808">Transferase</keyword>
<evidence type="ECO:0000259" key="7">
    <source>
        <dbReference type="PROSITE" id="PS51826"/>
    </source>
</evidence>
<evidence type="ECO:0000259" key="6">
    <source>
        <dbReference type="PROSITE" id="PS50968"/>
    </source>
</evidence>
<feature type="compositionally biased region" description="Gly residues" evidence="5">
    <location>
        <begin position="1"/>
        <end position="24"/>
    </location>
</feature>
<feature type="domain" description="Lipoyl-binding" evidence="6">
    <location>
        <begin position="26"/>
        <end position="101"/>
    </location>
</feature>
<dbReference type="PROSITE" id="PS50968">
    <property type="entry name" value="BIOTINYL_LIPOYL"/>
    <property type="match status" value="1"/>
</dbReference>
<evidence type="ECO:0000313" key="9">
    <source>
        <dbReference type="Proteomes" id="UP000199052"/>
    </source>
</evidence>
<keyword evidence="4" id="KW-0012">Acyltransferase</keyword>
<dbReference type="STRING" id="504797.SAMN05421678_11313"/>
<comment type="cofactor">
    <cofactor evidence="1 4">
        <name>(R)-lipoate</name>
        <dbReference type="ChEBI" id="CHEBI:83088"/>
    </cofactor>
</comment>
<feature type="region of interest" description="Disordered" evidence="5">
    <location>
        <begin position="1"/>
        <end position="25"/>
    </location>
</feature>
<feature type="region of interest" description="Disordered" evidence="5">
    <location>
        <begin position="107"/>
        <end position="136"/>
    </location>
</feature>
<evidence type="ECO:0000256" key="3">
    <source>
        <dbReference type="ARBA" id="ARBA00022823"/>
    </source>
</evidence>
<dbReference type="PROSITE" id="PS51826">
    <property type="entry name" value="PSBD"/>
    <property type="match status" value="2"/>
</dbReference>
<dbReference type="InterPro" id="IPR036625">
    <property type="entry name" value="E3-bd_dom_sf"/>
</dbReference>
<dbReference type="Gene3D" id="4.10.320.10">
    <property type="entry name" value="E3-binding domain"/>
    <property type="match status" value="2"/>
</dbReference>
<dbReference type="SUPFAM" id="SSF52777">
    <property type="entry name" value="CoA-dependent acyltransferases"/>
    <property type="match status" value="1"/>
</dbReference>
<sequence>MAGSGGCGVRDGAGGVGTGAGSGVGTTSFTMPVLGADMESGTVTEWLVGPGDTVHKGDVVAVIDTAKADIDAECLHSGVVEEILVPTGRSVPVGTPLATLRPLPAELRERAGEGGGRPARRERGRTGKAPRGAPTGPLVRRLAQELGVDLAQVTGTGRGGAITRADVQRAAGAEVSRRREPAPPEPVQQERVPQVPVPQVPVPLEPVPLEPVPLEPVSPRPEPVPRPGERARGIRISPYAARLAAELGVAPATIHGTGPGGAIRAVDVRTAHAREVEAPPSEAIREAVLEPMRERPVEAPALPAPRRPAGARDLQAGARDRIAAMRATTARLMARSKREIPHYYLSTTIDLAEALGWLRGRNLELPVEERIVPAAVLLKATALAADRVPEMNGFWRNDRFEPAPEVNLGVAVSVRGGGLITPALLDVAGVPLETLMARLRDLVGRARSGRLRGAELAAGTLTVTNLGDLGVDSVYGVIYPPQVALVGFGRVVERPWAEGGMLGVRPTVTATLSADHRASDGSIGGRFLAEIARLVARPEVPGERGVVG</sequence>
<feature type="domain" description="Peripheral subunit-binding (PSBD)" evidence="7">
    <location>
        <begin position="235"/>
        <end position="272"/>
    </location>
</feature>
<dbReference type="Proteomes" id="UP000199052">
    <property type="component" value="Unassembled WGS sequence"/>
</dbReference>
<dbReference type="CDD" id="cd06849">
    <property type="entry name" value="lipoyl_domain"/>
    <property type="match status" value="1"/>
</dbReference>
<feature type="domain" description="Peripheral subunit-binding (PSBD)" evidence="7">
    <location>
        <begin position="134"/>
        <end position="171"/>
    </location>
</feature>
<evidence type="ECO:0000256" key="1">
    <source>
        <dbReference type="ARBA" id="ARBA00001938"/>
    </source>
</evidence>
<dbReference type="PANTHER" id="PTHR23151:SF90">
    <property type="entry name" value="DIHYDROLIPOYLLYSINE-RESIDUE ACETYLTRANSFERASE COMPONENT OF PYRUVATE DEHYDROGENASE COMPLEX, MITOCHONDRIAL-RELATED"/>
    <property type="match status" value="1"/>
</dbReference>
<dbReference type="Pfam" id="PF00364">
    <property type="entry name" value="Biotin_lipoyl"/>
    <property type="match status" value="1"/>
</dbReference>
<reference evidence="8 9" key="1">
    <citation type="submission" date="2016-10" db="EMBL/GenBank/DDBJ databases">
        <authorList>
            <person name="de Groot N.N."/>
        </authorList>
    </citation>
    <scope>NUCLEOTIDE SEQUENCE [LARGE SCALE GENOMIC DNA]</scope>
    <source>
        <strain evidence="8 9">CPCC 202808</strain>
    </source>
</reference>
<dbReference type="AlphaFoldDB" id="A0A1I2XQD1"/>
<dbReference type="Gene3D" id="3.30.559.10">
    <property type="entry name" value="Chloramphenicol acetyltransferase-like domain"/>
    <property type="match status" value="1"/>
</dbReference>
<evidence type="ECO:0000256" key="5">
    <source>
        <dbReference type="SAM" id="MobiDB-lite"/>
    </source>
</evidence>
<evidence type="ECO:0000313" key="8">
    <source>
        <dbReference type="EMBL" id="SFH15704.1"/>
    </source>
</evidence>
<gene>
    <name evidence="8" type="ORF">SAMN05421678_11313</name>
</gene>
<dbReference type="InterPro" id="IPR045257">
    <property type="entry name" value="E2/Pdx1"/>
</dbReference>
<dbReference type="EC" id="2.3.1.-" evidence="4"/>
<proteinExistence type="inferred from homology"/>
<dbReference type="InterPro" id="IPR011053">
    <property type="entry name" value="Single_hybrid_motif"/>
</dbReference>
<dbReference type="Gene3D" id="2.40.50.100">
    <property type="match status" value="1"/>
</dbReference>
<comment type="similarity">
    <text evidence="2 4">Belongs to the 2-oxoacid dehydrogenase family.</text>
</comment>
<dbReference type="InterPro" id="IPR000089">
    <property type="entry name" value="Biotin_lipoyl"/>
</dbReference>
<dbReference type="PANTHER" id="PTHR23151">
    <property type="entry name" value="DIHYDROLIPOAMIDE ACETYL/SUCCINYL-TRANSFERASE-RELATED"/>
    <property type="match status" value="1"/>
</dbReference>
<dbReference type="GO" id="GO:0045254">
    <property type="term" value="C:pyruvate dehydrogenase complex"/>
    <property type="evidence" value="ECO:0007669"/>
    <property type="project" value="InterPro"/>
</dbReference>
<feature type="region of interest" description="Disordered" evidence="5">
    <location>
        <begin position="167"/>
        <end position="192"/>
    </location>
</feature>
<protein>
    <recommendedName>
        <fullName evidence="4">Dihydrolipoamide acetyltransferase component of pyruvate dehydrogenase complex</fullName>
        <ecNumber evidence="4">2.3.1.-</ecNumber>
    </recommendedName>
</protein>
<name>A0A1I2XQD1_9ACTN</name>
<dbReference type="GO" id="GO:0006086">
    <property type="term" value="P:pyruvate decarboxylation to acetyl-CoA"/>
    <property type="evidence" value="ECO:0007669"/>
    <property type="project" value="InterPro"/>
</dbReference>
<dbReference type="SUPFAM" id="SSF47005">
    <property type="entry name" value="Peripheral subunit-binding domain of 2-oxo acid dehydrogenase complex"/>
    <property type="match status" value="2"/>
</dbReference>
<dbReference type="InterPro" id="IPR004167">
    <property type="entry name" value="PSBD"/>
</dbReference>
<dbReference type="InterPro" id="IPR023213">
    <property type="entry name" value="CAT-like_dom_sf"/>
</dbReference>